<evidence type="ECO:0000313" key="11">
    <source>
        <dbReference type="EMBL" id="OOP68973.1"/>
    </source>
</evidence>
<feature type="transmembrane region" description="Helical" evidence="9">
    <location>
        <begin position="186"/>
        <end position="209"/>
    </location>
</feature>
<organism evidence="11 12">
    <name type="scientific">Heyndrickxia oleronia</name>
    <dbReference type="NCBI Taxonomy" id="38875"/>
    <lineage>
        <taxon>Bacteria</taxon>
        <taxon>Bacillati</taxon>
        <taxon>Bacillota</taxon>
        <taxon>Bacilli</taxon>
        <taxon>Bacillales</taxon>
        <taxon>Bacillaceae</taxon>
        <taxon>Heyndrickxia</taxon>
    </lineage>
</organism>
<evidence type="ECO:0000256" key="1">
    <source>
        <dbReference type="ARBA" id="ARBA00004651"/>
    </source>
</evidence>
<keyword evidence="3 8" id="KW-1003">Cell membrane</keyword>
<comment type="subcellular location">
    <subcellularLocation>
        <location evidence="1">Cell membrane</location>
        <topology evidence="1">Multi-pass membrane protein</topology>
    </subcellularLocation>
</comment>
<keyword evidence="7 8" id="KW-0472">Membrane</keyword>
<dbReference type="InterPro" id="IPR004796">
    <property type="entry name" value="PTS_IIC_cello"/>
</dbReference>
<dbReference type="NCBIfam" id="TIGR00410">
    <property type="entry name" value="lacE"/>
    <property type="match status" value="1"/>
</dbReference>
<evidence type="ECO:0000256" key="5">
    <source>
        <dbReference type="ARBA" id="ARBA00022692"/>
    </source>
</evidence>
<accession>A0A8E2IAE0</accession>
<proteinExistence type="predicted"/>
<name>A0A8E2IAE0_9BACI</name>
<dbReference type="GO" id="GO:0005886">
    <property type="term" value="C:plasma membrane"/>
    <property type="evidence" value="ECO:0007669"/>
    <property type="project" value="UniProtKB-SubCell"/>
</dbReference>
<feature type="transmembrane region" description="Helical" evidence="9">
    <location>
        <begin position="143"/>
        <end position="165"/>
    </location>
</feature>
<dbReference type="GO" id="GO:0008982">
    <property type="term" value="F:protein-N(PI)-phosphohistidine-sugar phosphotransferase activity"/>
    <property type="evidence" value="ECO:0007669"/>
    <property type="project" value="UniProtKB-UniRule"/>
</dbReference>
<evidence type="ECO:0000256" key="2">
    <source>
        <dbReference type="ARBA" id="ARBA00022448"/>
    </source>
</evidence>
<feature type="domain" description="PTS EIIC type-3" evidence="10">
    <location>
        <begin position="8"/>
        <end position="419"/>
    </location>
</feature>
<dbReference type="EMBL" id="MTLA01000071">
    <property type="protein sequence ID" value="OOP68973.1"/>
    <property type="molecule type" value="Genomic_DNA"/>
</dbReference>
<feature type="transmembrane region" description="Helical" evidence="9">
    <location>
        <begin position="104"/>
        <end position="123"/>
    </location>
</feature>
<comment type="function">
    <text evidence="8">The phosphoenolpyruvate-dependent sugar phosphotransferase system (PTS), a major carbohydrate active -transport system, catalyzes the phosphorylation of incoming sugar substrates concomitant with their translocation across the cell membrane.</text>
</comment>
<dbReference type="PROSITE" id="PS51105">
    <property type="entry name" value="PTS_EIIC_TYPE_3"/>
    <property type="match status" value="1"/>
</dbReference>
<dbReference type="RefSeq" id="WP_078109879.1">
    <property type="nucleotide sequence ID" value="NZ_CP065424.1"/>
</dbReference>
<keyword evidence="6 9" id="KW-1133">Transmembrane helix</keyword>
<dbReference type="Pfam" id="PF02378">
    <property type="entry name" value="PTS_EIIC"/>
    <property type="match status" value="1"/>
</dbReference>
<feature type="transmembrane region" description="Helical" evidence="9">
    <location>
        <begin position="73"/>
        <end position="92"/>
    </location>
</feature>
<dbReference type="InterPro" id="IPR051088">
    <property type="entry name" value="PTS_Sugar-EIIC/EIIB"/>
</dbReference>
<feature type="transmembrane region" description="Helical" evidence="9">
    <location>
        <begin position="294"/>
        <end position="314"/>
    </location>
</feature>
<dbReference type="PANTHER" id="PTHR33989">
    <property type="match status" value="1"/>
</dbReference>
<evidence type="ECO:0000256" key="9">
    <source>
        <dbReference type="SAM" id="Phobius"/>
    </source>
</evidence>
<sequence>MNKLMNFLERYITPFAAKVGNQRHLISIRDGIIMAMPLIIVGSLFLIIANLPIHGYTEFMAHLFGTSWQEKLTYPVGATFDILGLVISFGIAYRLAERYKVEPVSAGIISLAAFVLTTPHQTLFTNSTGKTEIISGVLPINLLGSQGIFIAMIFALLSTEIYRIIIQKNITIKMPSSVPPAVAKSFSALVPAFTVIVLVWIIRLIVGMTPWEDIPNMISTWIGMPLKHLGGSLGGTLVIVFCISLLWMIGLHGDNIVGAVMSSIWLALMDENRIAFQDGKPLPHVITQQFFDNFLNLGGTGATLAIVLLMLIVAKSKQMKQLGKLSIGASVFNISEPTVFGTPIVLNPFFMIPFILTPLVLTIINYVTMSLGLVAAPSGVAVPWTMPIVLSGFLATGHLSGAIIQIIDLLVAMFIYYPFFRMWDKQRLREETKAEQKDKVSALS</sequence>
<evidence type="ECO:0000256" key="7">
    <source>
        <dbReference type="ARBA" id="ARBA00023136"/>
    </source>
</evidence>
<feature type="transmembrane region" description="Helical" evidence="9">
    <location>
        <begin position="349"/>
        <end position="368"/>
    </location>
</feature>
<reference evidence="11 12" key="1">
    <citation type="submission" date="2017-01" db="EMBL/GenBank/DDBJ databases">
        <title>Draft genome sequence of Bacillus oleronius.</title>
        <authorList>
            <person name="Allam M."/>
        </authorList>
    </citation>
    <scope>NUCLEOTIDE SEQUENCE [LARGE SCALE GENOMIC DNA]</scope>
    <source>
        <strain evidence="11 12">DSM 9356</strain>
    </source>
</reference>
<evidence type="ECO:0000256" key="3">
    <source>
        <dbReference type="ARBA" id="ARBA00022475"/>
    </source>
</evidence>
<dbReference type="AlphaFoldDB" id="A0A8E2IAE0"/>
<dbReference type="PANTHER" id="PTHR33989:SF11">
    <property type="entry name" value="LICHENAN PERMEASE IIC COMPONENT"/>
    <property type="match status" value="1"/>
</dbReference>
<feature type="transmembrane region" description="Helical" evidence="9">
    <location>
        <begin position="32"/>
        <end position="53"/>
    </location>
</feature>
<dbReference type="PIRSF" id="PIRSF006351">
    <property type="entry name" value="PTS_EIIC-Cellobiose"/>
    <property type="match status" value="1"/>
</dbReference>
<evidence type="ECO:0000256" key="6">
    <source>
        <dbReference type="ARBA" id="ARBA00022989"/>
    </source>
</evidence>
<dbReference type="GO" id="GO:1901264">
    <property type="term" value="P:carbohydrate derivative transport"/>
    <property type="evidence" value="ECO:0007669"/>
    <property type="project" value="TreeGrafter"/>
</dbReference>
<keyword evidence="2 8" id="KW-0813">Transport</keyword>
<dbReference type="GO" id="GO:0009401">
    <property type="term" value="P:phosphoenolpyruvate-dependent sugar phosphotransferase system"/>
    <property type="evidence" value="ECO:0007669"/>
    <property type="project" value="InterPro"/>
</dbReference>
<keyword evidence="5 9" id="KW-0812">Transmembrane</keyword>
<feature type="transmembrane region" description="Helical" evidence="9">
    <location>
        <begin position="388"/>
        <end position="419"/>
    </location>
</feature>
<evidence type="ECO:0000259" key="10">
    <source>
        <dbReference type="PROSITE" id="PS51105"/>
    </source>
</evidence>
<dbReference type="InterPro" id="IPR003352">
    <property type="entry name" value="PTS_EIIC"/>
</dbReference>
<evidence type="ECO:0000256" key="8">
    <source>
        <dbReference type="PIRNR" id="PIRNR006351"/>
    </source>
</evidence>
<dbReference type="InterPro" id="IPR004501">
    <property type="entry name" value="PTS_EIIC_3"/>
</dbReference>
<comment type="caution">
    <text evidence="11">The sequence shown here is derived from an EMBL/GenBank/DDBJ whole genome shotgun (WGS) entry which is preliminary data.</text>
</comment>
<keyword evidence="12" id="KW-1185">Reference proteome</keyword>
<protein>
    <recommendedName>
        <fullName evidence="8">Permease IIC component</fullName>
    </recommendedName>
</protein>
<gene>
    <name evidence="11" type="ORF">BWZ43_07590</name>
</gene>
<dbReference type="NCBIfam" id="TIGR00359">
    <property type="entry name" value="cello_pts_IIC"/>
    <property type="match status" value="1"/>
</dbReference>
<dbReference type="Proteomes" id="UP000189761">
    <property type="component" value="Unassembled WGS sequence"/>
</dbReference>
<evidence type="ECO:0000313" key="12">
    <source>
        <dbReference type="Proteomes" id="UP000189761"/>
    </source>
</evidence>
<evidence type="ECO:0000256" key="4">
    <source>
        <dbReference type="ARBA" id="ARBA00022597"/>
    </source>
</evidence>
<feature type="transmembrane region" description="Helical" evidence="9">
    <location>
        <begin position="229"/>
        <end position="249"/>
    </location>
</feature>
<keyword evidence="4 8" id="KW-0762">Sugar transport</keyword>